<keyword evidence="3" id="KW-1185">Reference proteome</keyword>
<accession>A0A078AKR6</accession>
<feature type="compositionally biased region" description="Basic residues" evidence="1">
    <location>
        <begin position="115"/>
        <end position="127"/>
    </location>
</feature>
<evidence type="ECO:0000313" key="2">
    <source>
        <dbReference type="EMBL" id="CDW82804.1"/>
    </source>
</evidence>
<feature type="region of interest" description="Disordered" evidence="1">
    <location>
        <begin position="92"/>
        <end position="127"/>
    </location>
</feature>
<feature type="compositionally biased region" description="Basic and acidic residues" evidence="1">
    <location>
        <begin position="92"/>
        <end position="114"/>
    </location>
</feature>
<dbReference type="AlphaFoldDB" id="A0A078AKR6"/>
<evidence type="ECO:0000256" key="1">
    <source>
        <dbReference type="SAM" id="MobiDB-lite"/>
    </source>
</evidence>
<gene>
    <name evidence="2" type="primary">Contig3889.g4152</name>
    <name evidence="2" type="ORF">STYLEM_11839</name>
</gene>
<dbReference type="EMBL" id="CCKQ01011261">
    <property type="protein sequence ID" value="CDW82804.1"/>
    <property type="molecule type" value="Genomic_DNA"/>
</dbReference>
<organism evidence="2 3">
    <name type="scientific">Stylonychia lemnae</name>
    <name type="common">Ciliate</name>
    <dbReference type="NCBI Taxonomy" id="5949"/>
    <lineage>
        <taxon>Eukaryota</taxon>
        <taxon>Sar</taxon>
        <taxon>Alveolata</taxon>
        <taxon>Ciliophora</taxon>
        <taxon>Intramacronucleata</taxon>
        <taxon>Spirotrichea</taxon>
        <taxon>Stichotrichia</taxon>
        <taxon>Sporadotrichida</taxon>
        <taxon>Oxytrichidae</taxon>
        <taxon>Stylonychinae</taxon>
        <taxon>Stylonychia</taxon>
    </lineage>
</organism>
<sequence>MGKKQLIEEIISEDEFDGNFDDESGDDAPVILNKKEAQAKFDKVPLKEMKEKKQKSIKKEKVRHQKEVAIRGADIFAQELPMEVVQDIKQKQEVKQKQQKDQEIIDSKRKTLDKRNKKVEKKQQKNPKHIIFQNKKTGKQYMLSNKETMEKIDPVDQKTSSFLQNHMNRLKRVPLGSII</sequence>
<proteinExistence type="predicted"/>
<dbReference type="Proteomes" id="UP000039865">
    <property type="component" value="Unassembled WGS sequence"/>
</dbReference>
<name>A0A078AKR6_STYLE</name>
<dbReference type="InParanoid" id="A0A078AKR6"/>
<evidence type="ECO:0000313" key="3">
    <source>
        <dbReference type="Proteomes" id="UP000039865"/>
    </source>
</evidence>
<protein>
    <submittedName>
        <fullName evidence="2">Uncharacterized protein</fullName>
    </submittedName>
</protein>
<reference evidence="2 3" key="1">
    <citation type="submission" date="2014-06" db="EMBL/GenBank/DDBJ databases">
        <authorList>
            <person name="Swart Estienne"/>
        </authorList>
    </citation>
    <scope>NUCLEOTIDE SEQUENCE [LARGE SCALE GENOMIC DNA]</scope>
    <source>
        <strain evidence="2 3">130c</strain>
    </source>
</reference>